<feature type="transmembrane region" description="Helical" evidence="8">
    <location>
        <begin position="38"/>
        <end position="63"/>
    </location>
</feature>
<dbReference type="PANTHER" id="PTHR42770">
    <property type="entry name" value="AMINO ACID TRANSPORTER-RELATED"/>
    <property type="match status" value="1"/>
</dbReference>
<feature type="transmembrane region" description="Helical" evidence="8">
    <location>
        <begin position="153"/>
        <end position="174"/>
    </location>
</feature>
<feature type="region of interest" description="Disordered" evidence="7">
    <location>
        <begin position="475"/>
        <end position="497"/>
    </location>
</feature>
<feature type="transmembrane region" description="Helical" evidence="8">
    <location>
        <begin position="124"/>
        <end position="146"/>
    </location>
</feature>
<evidence type="ECO:0000256" key="5">
    <source>
        <dbReference type="ARBA" id="ARBA00022989"/>
    </source>
</evidence>
<keyword evidence="6 8" id="KW-0472">Membrane</keyword>
<evidence type="ECO:0000313" key="10">
    <source>
        <dbReference type="Proteomes" id="UP001612741"/>
    </source>
</evidence>
<feature type="transmembrane region" description="Helical" evidence="8">
    <location>
        <begin position="411"/>
        <end position="432"/>
    </location>
</feature>
<feature type="transmembrane region" description="Helical" evidence="8">
    <location>
        <begin position="242"/>
        <end position="268"/>
    </location>
</feature>
<keyword evidence="4 8" id="KW-0812">Transmembrane</keyword>
<keyword evidence="5 8" id="KW-1133">Transmembrane helix</keyword>
<name>A0ABW7YTP3_9ACTN</name>
<dbReference type="PIRSF" id="PIRSF006060">
    <property type="entry name" value="AA_transporter"/>
    <property type="match status" value="1"/>
</dbReference>
<dbReference type="Gene3D" id="1.20.1740.10">
    <property type="entry name" value="Amino acid/polyamine transporter I"/>
    <property type="match status" value="1"/>
</dbReference>
<dbReference type="RefSeq" id="WP_397082498.1">
    <property type="nucleotide sequence ID" value="NZ_JBITGY010000004.1"/>
</dbReference>
<evidence type="ECO:0000256" key="3">
    <source>
        <dbReference type="ARBA" id="ARBA00022475"/>
    </source>
</evidence>
<dbReference type="Proteomes" id="UP001612741">
    <property type="component" value="Unassembled WGS sequence"/>
</dbReference>
<comment type="caution">
    <text evidence="9">The sequence shown here is derived from an EMBL/GenBank/DDBJ whole genome shotgun (WGS) entry which is preliminary data.</text>
</comment>
<keyword evidence="3" id="KW-1003">Cell membrane</keyword>
<feature type="compositionally biased region" description="Polar residues" evidence="7">
    <location>
        <begin position="485"/>
        <end position="497"/>
    </location>
</feature>
<evidence type="ECO:0000256" key="8">
    <source>
        <dbReference type="SAM" id="Phobius"/>
    </source>
</evidence>
<comment type="subcellular location">
    <subcellularLocation>
        <location evidence="1">Cell membrane</location>
        <topology evidence="1">Multi-pass membrane protein</topology>
    </subcellularLocation>
</comment>
<sequence>MTRTSISATALGLMTAATVVTSLRGLPSMAQEELTMFLYIGFSTLLFLIPAGLVAAELGGAFADRTGGVYTWVGEAFGSRWGFLAIWLQWIQNVVWYPTGLSFAAAAIAFAIGRPDMADNNVYVGLFCIVAYWIATFIAFSGTTLLTKVTQYGFILGTVVPGAILIGLFAWWWATGHPLGWESVTNPSVATDDHGHHSPRWLPVAALGTLAFLGTILLNFAGVESTAVHVKEMRNPRRDYPIAIFAAAAISFVIFTLGALAVAAILPYSKINLNSGVFDTLTAAFTALLGVSWPVNLLAVLICYGALGGALAWLGGPSKGLLATAHDGMLPPVLQKTNARGVQRNILVVQGAIVTLISAIYLFMDNVSVAFFLISSMTISLYIIMYLLLYAAAIRLRKTRPDLPRGFKVPALWLVAGAGFAAVAFALVVSFVPPSQLPIGSPGGYVALVAAGTVVFTGLPMLIYQFRKPSWQQGGEHASLHPVQTGKNSQAADSPGS</sequence>
<dbReference type="Pfam" id="PF13520">
    <property type="entry name" value="AA_permease_2"/>
    <property type="match status" value="1"/>
</dbReference>
<dbReference type="InterPro" id="IPR050367">
    <property type="entry name" value="APC_superfamily"/>
</dbReference>
<dbReference type="InterPro" id="IPR002293">
    <property type="entry name" value="AA/rel_permease1"/>
</dbReference>
<feature type="transmembrane region" description="Helical" evidence="8">
    <location>
        <begin position="201"/>
        <end position="221"/>
    </location>
</feature>
<feature type="transmembrane region" description="Helical" evidence="8">
    <location>
        <begin position="6"/>
        <end position="26"/>
    </location>
</feature>
<dbReference type="PANTHER" id="PTHR42770:SF15">
    <property type="entry name" value="GLUTAMATE_GAMMA-AMINOBUTYRATE ANTIPORTER-RELATED"/>
    <property type="match status" value="1"/>
</dbReference>
<keyword evidence="2" id="KW-0813">Transport</keyword>
<evidence type="ECO:0000313" key="9">
    <source>
        <dbReference type="EMBL" id="MFI6499290.1"/>
    </source>
</evidence>
<feature type="transmembrane region" description="Helical" evidence="8">
    <location>
        <begin position="346"/>
        <end position="364"/>
    </location>
</feature>
<dbReference type="EMBL" id="JBITGY010000004">
    <property type="protein sequence ID" value="MFI6499290.1"/>
    <property type="molecule type" value="Genomic_DNA"/>
</dbReference>
<feature type="transmembrane region" description="Helical" evidence="8">
    <location>
        <begin position="288"/>
        <end position="314"/>
    </location>
</feature>
<evidence type="ECO:0000256" key="7">
    <source>
        <dbReference type="SAM" id="MobiDB-lite"/>
    </source>
</evidence>
<feature type="transmembrane region" description="Helical" evidence="8">
    <location>
        <begin position="370"/>
        <end position="390"/>
    </location>
</feature>
<evidence type="ECO:0000256" key="2">
    <source>
        <dbReference type="ARBA" id="ARBA00022448"/>
    </source>
</evidence>
<accession>A0ABW7YTP3</accession>
<feature type="transmembrane region" description="Helical" evidence="8">
    <location>
        <begin position="69"/>
        <end position="88"/>
    </location>
</feature>
<evidence type="ECO:0000256" key="6">
    <source>
        <dbReference type="ARBA" id="ARBA00023136"/>
    </source>
</evidence>
<proteinExistence type="predicted"/>
<feature type="transmembrane region" description="Helical" evidence="8">
    <location>
        <begin position="444"/>
        <end position="464"/>
    </location>
</feature>
<reference evidence="9 10" key="1">
    <citation type="submission" date="2024-10" db="EMBL/GenBank/DDBJ databases">
        <title>The Natural Products Discovery Center: Release of the First 8490 Sequenced Strains for Exploring Actinobacteria Biosynthetic Diversity.</title>
        <authorList>
            <person name="Kalkreuter E."/>
            <person name="Kautsar S.A."/>
            <person name="Yang D."/>
            <person name="Bader C.D."/>
            <person name="Teijaro C.N."/>
            <person name="Fluegel L."/>
            <person name="Davis C.M."/>
            <person name="Simpson J.R."/>
            <person name="Lauterbach L."/>
            <person name="Steele A.D."/>
            <person name="Gui C."/>
            <person name="Meng S."/>
            <person name="Li G."/>
            <person name="Viehrig K."/>
            <person name="Ye F."/>
            <person name="Su P."/>
            <person name="Kiefer A.F."/>
            <person name="Nichols A."/>
            <person name="Cepeda A.J."/>
            <person name="Yan W."/>
            <person name="Fan B."/>
            <person name="Jiang Y."/>
            <person name="Adhikari A."/>
            <person name="Zheng C.-J."/>
            <person name="Schuster L."/>
            <person name="Cowan T.M."/>
            <person name="Smanski M.J."/>
            <person name="Chevrette M.G."/>
            <person name="De Carvalho L.P.S."/>
            <person name="Shen B."/>
        </authorList>
    </citation>
    <scope>NUCLEOTIDE SEQUENCE [LARGE SCALE GENOMIC DNA]</scope>
    <source>
        <strain evidence="9 10">NPDC050545</strain>
    </source>
</reference>
<organism evidence="9 10">
    <name type="scientific">Nonomuraea typhae</name>
    <dbReference type="NCBI Taxonomy" id="2603600"/>
    <lineage>
        <taxon>Bacteria</taxon>
        <taxon>Bacillati</taxon>
        <taxon>Actinomycetota</taxon>
        <taxon>Actinomycetes</taxon>
        <taxon>Streptosporangiales</taxon>
        <taxon>Streptosporangiaceae</taxon>
        <taxon>Nonomuraea</taxon>
    </lineage>
</organism>
<gene>
    <name evidence="9" type="ORF">ACIBG2_18025</name>
</gene>
<evidence type="ECO:0000256" key="1">
    <source>
        <dbReference type="ARBA" id="ARBA00004651"/>
    </source>
</evidence>
<protein>
    <submittedName>
        <fullName evidence="9">Amino acid permease</fullName>
    </submittedName>
</protein>
<feature type="transmembrane region" description="Helical" evidence="8">
    <location>
        <begin position="95"/>
        <end position="112"/>
    </location>
</feature>
<evidence type="ECO:0000256" key="4">
    <source>
        <dbReference type="ARBA" id="ARBA00022692"/>
    </source>
</evidence>
<keyword evidence="10" id="KW-1185">Reference proteome</keyword>